<sequence>MFGGYEKWRTPGYSRPLLVINNENQAFNLAKDLVMVDDESSSPEWCFGRRLSALQNASCAEDEIVALGQLRETLLPTGDKTSLDEDHCEKEWLRSGLDNIVNPFPAKTPETCIPSQDDLDSFTFYLFERRFGWSEFTANLDDLHTEADEHLVRRGSSGSVRIQDESKFKAKLNELLDEFLKWYLAQVNLTENLLSSFKYAVAKAHNMPVVRNQTFVHIMDWLKLASSDNGVDSKVFPLVKDVVLAGITDIWSAIRNTCVAKLSKLLELFTMLQVEEFFQSLVKICLGKETSWQAKEGAVMCMTALVCQFLWSGVVSPGKESMHSEGPRYMLKFGLTILTSLPEFIMSSVHSVLFSLLVHPQLSIREHTTKAISAILSRCEFEVALSSFQEVINRLCHGTQEGNKDISESITELPHHAVLRQHFRFLNAHEAEGLLGVCIFLIKHIPPGYLLPKWPLYFSTLNLYLMHPASTVRQATSVAFKYLVAKDSSNPVFLKLVLQGLAADWKVENDLLMANLKSSHAPDQFEPFTSNTTLNPEDDAGACGSESQVPFIRTPSPMSSPDLCYASADSLSNVGPEAQCGSSSAQTGMSPVPPNKSTRTSIRQVAKLLADGASPDFLMSESWEWREGRLLAYELILKFLITNHIHYVFPTYVLPVSKASASSSSVDETLINSLSNKASPNHSLFVRDRSKSDVSPKSHPLCVKSNSIGMINSASSGMLYTTTTIKEGESGSLEKMQERTESVQGTDTRKSKFPTKAKAKRASSCVAVEADTHTKQLIRQYSVATPHISPKRPFRLPRTSTFALGNSLLNQTKALDAEQPSTEDLSVEIMFRCLKSPFGWSSSRSGEGSSNKVSLNLSTLVSDEDPQWTNALQLGPLSSVLSQVFLQTVECLADTRWELRRMGQQVLPLATEVVRWFDMKPLEILWDNFLSRDHTLLCYGSCIALRYSILHAGRLMHFLEQPPPSWKDPESCGRAALTVVEEIKRGLKRWLHQVYDLFTDPCFDKLSVVAMETIMMSHICFPYEPDNFDQKLRGEEIVLNKILLLYAHSYPESPIGVVLRKQSRLDADSSYIPPSDGFLSFSTRAATVQQHALQASKFLISEVHSVLPRFLKDCDADQLIMIFPVLVHYIAQFFEDSAVCRALLDGLYIILYRVEEMHMQGDTGDDLHSLVQTYLDFSLLGLREVINTKELELQVVREVLEVFIRVCIFLDQPTFLSFVFKAISNRLDYEPDLVRLMSEEEGSSRLNETPDLLILSNDIPTSPAEELVITGEDEEDPDAGRVMQESVALDTSHESSRGTTRLPSPEVSADNEEFSDWDSWEDENENETVLMRLFSEFLRQISQVYQSRSAEGYSVFRGELLKCGDTDQKAITNIMSFQG</sequence>
<accession>A0A3M6T4D5</accession>
<feature type="compositionally biased region" description="Polar residues" evidence="1">
    <location>
        <begin position="580"/>
        <end position="598"/>
    </location>
</feature>
<evidence type="ECO:0000313" key="3">
    <source>
        <dbReference type="Proteomes" id="UP000275408"/>
    </source>
</evidence>
<dbReference type="PANTHER" id="PTHR36910">
    <property type="match status" value="1"/>
</dbReference>
<dbReference type="SUPFAM" id="SSF48371">
    <property type="entry name" value="ARM repeat"/>
    <property type="match status" value="1"/>
</dbReference>
<comment type="caution">
    <text evidence="2">The sequence shown here is derived from an EMBL/GenBank/DDBJ whole genome shotgun (WGS) entry which is preliminary data.</text>
</comment>
<evidence type="ECO:0000256" key="1">
    <source>
        <dbReference type="SAM" id="MobiDB-lite"/>
    </source>
</evidence>
<dbReference type="InterPro" id="IPR016024">
    <property type="entry name" value="ARM-type_fold"/>
</dbReference>
<name>A0A3M6T4D5_POCDA</name>
<keyword evidence="3" id="KW-1185">Reference proteome</keyword>
<organism evidence="2 3">
    <name type="scientific">Pocillopora damicornis</name>
    <name type="common">Cauliflower coral</name>
    <name type="synonym">Millepora damicornis</name>
    <dbReference type="NCBI Taxonomy" id="46731"/>
    <lineage>
        <taxon>Eukaryota</taxon>
        <taxon>Metazoa</taxon>
        <taxon>Cnidaria</taxon>
        <taxon>Anthozoa</taxon>
        <taxon>Hexacorallia</taxon>
        <taxon>Scleractinia</taxon>
        <taxon>Astrocoeniina</taxon>
        <taxon>Pocilloporidae</taxon>
        <taxon>Pocillopora</taxon>
    </lineage>
</organism>
<dbReference type="InterPro" id="IPR011989">
    <property type="entry name" value="ARM-like"/>
</dbReference>
<reference evidence="2 3" key="1">
    <citation type="journal article" date="2018" name="Sci. Rep.">
        <title>Comparative analysis of the Pocillopora damicornis genome highlights role of immune system in coral evolution.</title>
        <authorList>
            <person name="Cunning R."/>
            <person name="Bay R.A."/>
            <person name="Gillette P."/>
            <person name="Baker A.C."/>
            <person name="Traylor-Knowles N."/>
        </authorList>
    </citation>
    <scope>NUCLEOTIDE SEQUENCE [LARGE SCALE GENOMIC DNA]</scope>
    <source>
        <strain evidence="2">RSMAS</strain>
        <tissue evidence="2">Whole animal</tissue>
    </source>
</reference>
<feature type="compositionally biased region" description="Acidic residues" evidence="1">
    <location>
        <begin position="1309"/>
        <end position="1318"/>
    </location>
</feature>
<feature type="region of interest" description="Disordered" evidence="1">
    <location>
        <begin position="1287"/>
        <end position="1318"/>
    </location>
</feature>
<feature type="region of interest" description="Disordered" evidence="1">
    <location>
        <begin position="729"/>
        <end position="756"/>
    </location>
</feature>
<dbReference type="PANTHER" id="PTHR36910:SF8">
    <property type="match status" value="1"/>
</dbReference>
<dbReference type="EMBL" id="RCHS01004365">
    <property type="protein sequence ID" value="RMX35029.1"/>
    <property type="molecule type" value="Genomic_DNA"/>
</dbReference>
<dbReference type="OrthoDB" id="407325at2759"/>
<protein>
    <submittedName>
        <fullName evidence="2">Uncharacterized protein</fullName>
    </submittedName>
</protein>
<dbReference type="Proteomes" id="UP000275408">
    <property type="component" value="Unassembled WGS sequence"/>
</dbReference>
<dbReference type="Gene3D" id="1.25.10.10">
    <property type="entry name" value="Leucine-rich Repeat Variant"/>
    <property type="match status" value="1"/>
</dbReference>
<gene>
    <name evidence="2" type="ORF">pdam_00019774</name>
</gene>
<evidence type="ECO:0000313" key="2">
    <source>
        <dbReference type="EMBL" id="RMX35029.1"/>
    </source>
</evidence>
<feature type="region of interest" description="Disordered" evidence="1">
    <location>
        <begin position="576"/>
        <end position="598"/>
    </location>
</feature>
<proteinExistence type="predicted"/>